<evidence type="ECO:0000313" key="3">
    <source>
        <dbReference type="Proteomes" id="UP000265515"/>
    </source>
</evidence>
<keyword evidence="1" id="KW-1133">Transmembrane helix</keyword>
<keyword evidence="1" id="KW-0812">Transmembrane</keyword>
<accession>A0A388K6D6</accession>
<dbReference type="EMBL" id="BFEA01000063">
    <property type="protein sequence ID" value="GBG65618.1"/>
    <property type="molecule type" value="Genomic_DNA"/>
</dbReference>
<sequence length="220" mass="24190">MGGCGSAFEECNSSTCAGHSVDVVHFKLETTIPGRLYGGNAVDNANFTGDDRFGHLSDSYGYNPRCRFLDGTSRHPALAEFRPKDAPFGLVGAHGDYIFEFSRPLRTSDRLLQDAQLSIGQRHLFSAAIWYPTGDGRSPWTAEGHYVPSCNWMILELWQGQEPLGGWLTDSQASIEETSSKWLAVLSLLFALVAVGVSIAVGSYVQKHSRHFQHVNPNNL</sequence>
<proteinExistence type="predicted"/>
<dbReference type="Gramene" id="GBG65618">
    <property type="protein sequence ID" value="GBG65618"/>
    <property type="gene ID" value="CBR_g51501"/>
</dbReference>
<keyword evidence="3" id="KW-1185">Reference proteome</keyword>
<dbReference type="Proteomes" id="UP000265515">
    <property type="component" value="Unassembled WGS sequence"/>
</dbReference>
<name>A0A388K6D6_CHABU</name>
<feature type="transmembrane region" description="Helical" evidence="1">
    <location>
        <begin position="182"/>
        <end position="205"/>
    </location>
</feature>
<dbReference type="PANTHER" id="PTHR36044:SF1">
    <property type="entry name" value="HEME BINDING PROTEIN"/>
    <property type="match status" value="1"/>
</dbReference>
<dbReference type="PANTHER" id="PTHR36044">
    <property type="entry name" value="HEME BINDING PROTEIN"/>
    <property type="match status" value="1"/>
</dbReference>
<dbReference type="OMA" id="NWMILEL"/>
<organism evidence="2 3">
    <name type="scientific">Chara braunii</name>
    <name type="common">Braun's stonewort</name>
    <dbReference type="NCBI Taxonomy" id="69332"/>
    <lineage>
        <taxon>Eukaryota</taxon>
        <taxon>Viridiplantae</taxon>
        <taxon>Streptophyta</taxon>
        <taxon>Charophyceae</taxon>
        <taxon>Charales</taxon>
        <taxon>Characeae</taxon>
        <taxon>Chara</taxon>
    </lineage>
</organism>
<reference evidence="2 3" key="1">
    <citation type="journal article" date="2018" name="Cell">
        <title>The Chara Genome: Secondary Complexity and Implications for Plant Terrestrialization.</title>
        <authorList>
            <person name="Nishiyama T."/>
            <person name="Sakayama H."/>
            <person name="Vries J.D."/>
            <person name="Buschmann H."/>
            <person name="Saint-Marcoux D."/>
            <person name="Ullrich K.K."/>
            <person name="Haas F.B."/>
            <person name="Vanderstraeten L."/>
            <person name="Becker D."/>
            <person name="Lang D."/>
            <person name="Vosolsobe S."/>
            <person name="Rombauts S."/>
            <person name="Wilhelmsson P.K.I."/>
            <person name="Janitza P."/>
            <person name="Kern R."/>
            <person name="Heyl A."/>
            <person name="Rumpler F."/>
            <person name="Villalobos L.I.A.C."/>
            <person name="Clay J.M."/>
            <person name="Skokan R."/>
            <person name="Toyoda A."/>
            <person name="Suzuki Y."/>
            <person name="Kagoshima H."/>
            <person name="Schijlen E."/>
            <person name="Tajeshwar N."/>
            <person name="Catarino B."/>
            <person name="Hetherington A.J."/>
            <person name="Saltykova A."/>
            <person name="Bonnot C."/>
            <person name="Breuninger H."/>
            <person name="Symeonidi A."/>
            <person name="Radhakrishnan G.V."/>
            <person name="Van Nieuwerburgh F."/>
            <person name="Deforce D."/>
            <person name="Chang C."/>
            <person name="Karol K.G."/>
            <person name="Hedrich R."/>
            <person name="Ulvskov P."/>
            <person name="Glockner G."/>
            <person name="Delwiche C.F."/>
            <person name="Petrasek J."/>
            <person name="Van de Peer Y."/>
            <person name="Friml J."/>
            <person name="Beilby M."/>
            <person name="Dolan L."/>
            <person name="Kohara Y."/>
            <person name="Sugano S."/>
            <person name="Fujiyama A."/>
            <person name="Delaux P.-M."/>
            <person name="Quint M."/>
            <person name="TheiBen G."/>
            <person name="Hagemann M."/>
            <person name="Harholt J."/>
            <person name="Dunand C."/>
            <person name="Zachgo S."/>
            <person name="Langdale J."/>
            <person name="Maumus F."/>
            <person name="Straeten D.V.D."/>
            <person name="Gould S.B."/>
            <person name="Rensing S.A."/>
        </authorList>
    </citation>
    <scope>NUCLEOTIDE SEQUENCE [LARGE SCALE GENOMIC DNA]</scope>
    <source>
        <strain evidence="2 3">S276</strain>
    </source>
</reference>
<gene>
    <name evidence="2" type="ORF">CBR_g51501</name>
</gene>
<evidence type="ECO:0000256" key="1">
    <source>
        <dbReference type="SAM" id="Phobius"/>
    </source>
</evidence>
<protein>
    <submittedName>
        <fullName evidence="2">Uncharacterized protein</fullName>
    </submittedName>
</protein>
<comment type="caution">
    <text evidence="2">The sequence shown here is derived from an EMBL/GenBank/DDBJ whole genome shotgun (WGS) entry which is preliminary data.</text>
</comment>
<evidence type="ECO:0000313" key="2">
    <source>
        <dbReference type="EMBL" id="GBG65618.1"/>
    </source>
</evidence>
<keyword evidence="1" id="KW-0472">Membrane</keyword>
<dbReference type="AlphaFoldDB" id="A0A388K6D6"/>
<dbReference type="OrthoDB" id="2012588at2759"/>